<evidence type="ECO:0000259" key="17">
    <source>
        <dbReference type="PROSITE" id="PS50109"/>
    </source>
</evidence>
<dbReference type="GO" id="GO:0005524">
    <property type="term" value="F:ATP binding"/>
    <property type="evidence" value="ECO:0007669"/>
    <property type="project" value="UniProtKB-KW"/>
</dbReference>
<protein>
    <recommendedName>
        <fullName evidence="3">histidine kinase</fullName>
        <ecNumber evidence="3">2.7.13.3</ecNumber>
    </recommendedName>
</protein>
<keyword evidence="8" id="KW-0547">Nucleotide-binding</keyword>
<keyword evidence="20" id="KW-1185">Reference proteome</keyword>
<comment type="catalytic activity">
    <reaction evidence="1">
        <text>ATP + protein L-histidine = ADP + protein N-phospho-L-histidine.</text>
        <dbReference type="EC" id="2.7.13.3"/>
    </reaction>
</comment>
<dbReference type="SMART" id="SM00388">
    <property type="entry name" value="HisKA"/>
    <property type="match status" value="1"/>
</dbReference>
<proteinExistence type="predicted"/>
<reference evidence="19 20" key="1">
    <citation type="submission" date="2020-10" db="EMBL/GenBank/DDBJ databases">
        <title>Campylobacter and Helicobacter PacBio genomes.</title>
        <authorList>
            <person name="Lane C."/>
        </authorList>
    </citation>
    <scope>NUCLEOTIDE SEQUENCE [LARGE SCALE GENOMIC DNA]</scope>
    <source>
        <strain evidence="19 20">2016D-0077</strain>
    </source>
</reference>
<dbReference type="OrthoDB" id="5468627at2"/>
<dbReference type="EMBL" id="CP063078">
    <property type="protein sequence ID" value="QOQ87450.1"/>
    <property type="molecule type" value="Genomic_DNA"/>
</dbReference>
<keyword evidence="5 14" id="KW-0597">Phosphoprotein</keyword>
<dbReference type="PRINTS" id="PR00344">
    <property type="entry name" value="BCTRLSENSOR"/>
</dbReference>
<dbReference type="InterPro" id="IPR001789">
    <property type="entry name" value="Sig_transdc_resp-reg_receiver"/>
</dbReference>
<dbReference type="Gene3D" id="3.30.565.10">
    <property type="entry name" value="Histidine kinase-like ATPase, C-terminal domain"/>
    <property type="match status" value="1"/>
</dbReference>
<dbReference type="PROSITE" id="PS50110">
    <property type="entry name" value="RESPONSE_REGULATORY"/>
    <property type="match status" value="1"/>
</dbReference>
<dbReference type="FunFam" id="1.10.287.130:FF:000003">
    <property type="entry name" value="Histidine kinase"/>
    <property type="match status" value="1"/>
</dbReference>
<keyword evidence="11 16" id="KW-1133">Transmembrane helix</keyword>
<dbReference type="InterPro" id="IPR004358">
    <property type="entry name" value="Sig_transdc_His_kin-like_C"/>
</dbReference>
<evidence type="ECO:0000256" key="6">
    <source>
        <dbReference type="ARBA" id="ARBA00022679"/>
    </source>
</evidence>
<comment type="subcellular location">
    <subcellularLocation>
        <location evidence="2">Cell membrane</location>
        <topology evidence="2">Multi-pass membrane protein</topology>
    </subcellularLocation>
</comment>
<evidence type="ECO:0000256" key="11">
    <source>
        <dbReference type="ARBA" id="ARBA00022989"/>
    </source>
</evidence>
<dbReference type="CDD" id="cd16922">
    <property type="entry name" value="HATPase_EvgS-ArcB-TorS-like"/>
    <property type="match status" value="1"/>
</dbReference>
<evidence type="ECO:0000256" key="7">
    <source>
        <dbReference type="ARBA" id="ARBA00022692"/>
    </source>
</evidence>
<evidence type="ECO:0000256" key="16">
    <source>
        <dbReference type="SAM" id="Phobius"/>
    </source>
</evidence>
<dbReference type="InterPro" id="IPR003594">
    <property type="entry name" value="HATPase_dom"/>
</dbReference>
<feature type="transmembrane region" description="Helical" evidence="16">
    <location>
        <begin position="322"/>
        <end position="343"/>
    </location>
</feature>
<dbReference type="Pfam" id="PF02518">
    <property type="entry name" value="HATPase_c"/>
    <property type="match status" value="1"/>
</dbReference>
<dbReference type="SUPFAM" id="SSF55874">
    <property type="entry name" value="ATPase domain of HSP90 chaperone/DNA topoisomerase II/histidine kinase"/>
    <property type="match status" value="1"/>
</dbReference>
<keyword evidence="4" id="KW-1003">Cell membrane</keyword>
<dbReference type="SMART" id="SM00448">
    <property type="entry name" value="REC"/>
    <property type="match status" value="1"/>
</dbReference>
<feature type="domain" description="Histidine kinase" evidence="17">
    <location>
        <begin position="412"/>
        <end position="635"/>
    </location>
</feature>
<dbReference type="InterPro" id="IPR036890">
    <property type="entry name" value="HATPase_C_sf"/>
</dbReference>
<evidence type="ECO:0000256" key="1">
    <source>
        <dbReference type="ARBA" id="ARBA00000085"/>
    </source>
</evidence>
<keyword evidence="7 16" id="KW-0812">Transmembrane</keyword>
<dbReference type="PANTHER" id="PTHR45339:SF1">
    <property type="entry name" value="HYBRID SIGNAL TRANSDUCTION HISTIDINE KINASE J"/>
    <property type="match status" value="1"/>
</dbReference>
<organism evidence="19 20">
    <name type="scientific">Campylobacter corcagiensis</name>
    <dbReference type="NCBI Taxonomy" id="1448857"/>
    <lineage>
        <taxon>Bacteria</taxon>
        <taxon>Pseudomonadati</taxon>
        <taxon>Campylobacterota</taxon>
        <taxon>Epsilonproteobacteria</taxon>
        <taxon>Campylobacterales</taxon>
        <taxon>Campylobacteraceae</taxon>
        <taxon>Campylobacter</taxon>
    </lineage>
</organism>
<accession>A0A7M1LG89</accession>
<dbReference type="Pfam" id="PF00512">
    <property type="entry name" value="HisKA"/>
    <property type="match status" value="1"/>
</dbReference>
<evidence type="ECO:0000256" key="15">
    <source>
        <dbReference type="SAM" id="Coils"/>
    </source>
</evidence>
<dbReference type="InterPro" id="IPR013587">
    <property type="entry name" value="Nitrate/nitrite_sensing"/>
</dbReference>
<keyword evidence="15" id="KW-0175">Coiled coil</keyword>
<evidence type="ECO:0000256" key="5">
    <source>
        <dbReference type="ARBA" id="ARBA00022553"/>
    </source>
</evidence>
<feature type="coiled-coil region" evidence="15">
    <location>
        <begin position="941"/>
        <end position="968"/>
    </location>
</feature>
<evidence type="ECO:0000256" key="4">
    <source>
        <dbReference type="ARBA" id="ARBA00022475"/>
    </source>
</evidence>
<dbReference type="EC" id="2.7.13.3" evidence="3"/>
<evidence type="ECO:0000256" key="13">
    <source>
        <dbReference type="ARBA" id="ARBA00023136"/>
    </source>
</evidence>
<evidence type="ECO:0000259" key="18">
    <source>
        <dbReference type="PROSITE" id="PS50110"/>
    </source>
</evidence>
<keyword evidence="10" id="KW-0067">ATP-binding</keyword>
<dbReference type="RefSeq" id="WP_025803013.1">
    <property type="nucleotide sequence ID" value="NZ_CP053842.1"/>
</dbReference>
<dbReference type="CDD" id="cd00082">
    <property type="entry name" value="HisKA"/>
    <property type="match status" value="1"/>
</dbReference>
<feature type="modified residue" description="4-aspartylphosphate" evidence="14">
    <location>
        <position position="1038"/>
    </location>
</feature>
<evidence type="ECO:0000313" key="19">
    <source>
        <dbReference type="EMBL" id="QOQ87450.1"/>
    </source>
</evidence>
<dbReference type="InterPro" id="IPR003661">
    <property type="entry name" value="HisK_dim/P_dom"/>
</dbReference>
<dbReference type="CDD" id="cd17546">
    <property type="entry name" value="REC_hyHK_CKI1_RcsC-like"/>
    <property type="match status" value="1"/>
</dbReference>
<feature type="domain" description="Response regulatory" evidence="18">
    <location>
        <begin position="989"/>
        <end position="1108"/>
    </location>
</feature>
<dbReference type="SUPFAM" id="SSF47384">
    <property type="entry name" value="Homodimeric domain of signal transducing histidine kinase"/>
    <property type="match status" value="1"/>
</dbReference>
<sequence>MRLTTTTLLKLIAYIPIFIIILVVSLYFYSSLKSYQDANELTTRLEINKAAQEFVRQLGSERGISSIYASSEGRFNIQEILKIQREKTDSEIKNLNSYIANYSSRGGFVDKMLSFISKNEFPSEILQIQTLANQIGQVRANIDSISVPFDQIFEEYFLKIDNLYSQYLQNLQSYSTTPQIAAIASNLILSHDSDQASAYERDYVLMALSKGGAVPPANMEQWYKISAKSSLPSFTTLPESEAKSKVLALLNNPDSQYIITNSNFLNVKLQQEAITGDFTASVMEWFAVASDKVKLSGELTKIIDAELANITNEYKSVIQRQLGIAALVTIIAILLFVVASRIIRNFQQNIKELDSVLGGIGQISGQNLDIDLNTSDGITRAYSVIQDAIDVIATQKESAEEANKAKSIFLANMSHEIRTPLNGIIGFTELLKNTELDDEKRDYVETIEKSSENLLTIINNILDVSKIESNKVELEDILFEPINDFEGAIEVYAAKASEKSIEFLSYIDPSLVNHLYGDITKIKEVIINLLSNAVKFTPEGQSILVDIRRKPSDIEGEAIIHFSVKDTGVGIEKDKLGKIFSAFSQADSTVTRQYGGTGLGLTISSKYVSMMGGQLEVTSNVGEGTEFFFTLSFKETKKLNGHAIYAPIKGKRFALVTDDSNSAFNQIIKSYLTYMEADLTMLPNDSQISADKFDITLVRLKNYPLVERSGIIPTVIIADLRELQALNIENSENIFTMAKPVNSSKIIKLVDRISKQGNIKQVQPAQINNAVADTPKPAVKEAPKVETNSDSISDLRAILQQKSHQQPAEETLIPKEEEVILEEEPVSKEIVEEIKEPDTGLKITEKATQEPVVEAPKEEPYSTIKLDDEIALAEPEELETITLDDTVALDDTITPDSSIALEDDTIDNRIILDNTPSVTMDTIDEPQDSQEEETIMVDEIVEQEVTEYVEVDEEVTEYEDQEVEIEEEIEVPSTTTITAKPGQVTYNANVLVAEDNEINQKLIKHTLSSFGLTLTIVENGQLALEQRKEKDFDIIFMDIAMPVMDGVEATKQIKQWEAETGNKHVPIVAVTANALKGDRERFMSQGLDEYCTKPIKKEILGDMLAMFIPEKMVSGDKPAMTKQKVKRKVIKKVPKTVIKKVKKPVTVKKQVVVQRPKVVKKDVAKKPMVEATIEPKIEANPNIEMSKNLAQKDILISKKSSLENKIFGTILRQITSSVDTASTISELKELIAANDYSLILVDSKVPNFNIDEIRNSVKETTNIVVFAKSEEASLFEGRATQVIENKISKSELEKLAKKYI</sequence>
<evidence type="ECO:0000256" key="2">
    <source>
        <dbReference type="ARBA" id="ARBA00004651"/>
    </source>
</evidence>
<dbReference type="FunFam" id="3.30.565.10:FF:000010">
    <property type="entry name" value="Sensor histidine kinase RcsC"/>
    <property type="match status" value="1"/>
</dbReference>
<dbReference type="Gene3D" id="3.40.50.2300">
    <property type="match status" value="1"/>
</dbReference>
<evidence type="ECO:0000256" key="9">
    <source>
        <dbReference type="ARBA" id="ARBA00022777"/>
    </source>
</evidence>
<dbReference type="GO" id="GO:0000155">
    <property type="term" value="F:phosphorelay sensor kinase activity"/>
    <property type="evidence" value="ECO:0007669"/>
    <property type="project" value="InterPro"/>
</dbReference>
<dbReference type="GO" id="GO:0005886">
    <property type="term" value="C:plasma membrane"/>
    <property type="evidence" value="ECO:0007669"/>
    <property type="project" value="UniProtKB-SubCell"/>
</dbReference>
<evidence type="ECO:0000313" key="20">
    <source>
        <dbReference type="Proteomes" id="UP000594749"/>
    </source>
</evidence>
<evidence type="ECO:0000256" key="12">
    <source>
        <dbReference type="ARBA" id="ARBA00023012"/>
    </source>
</evidence>
<evidence type="ECO:0000256" key="3">
    <source>
        <dbReference type="ARBA" id="ARBA00012438"/>
    </source>
</evidence>
<keyword evidence="9" id="KW-0418">Kinase</keyword>
<dbReference type="Gene3D" id="1.10.287.130">
    <property type="match status" value="1"/>
</dbReference>
<feature type="transmembrane region" description="Helical" evidence="16">
    <location>
        <begin position="12"/>
        <end position="29"/>
    </location>
</feature>
<dbReference type="PANTHER" id="PTHR45339">
    <property type="entry name" value="HYBRID SIGNAL TRANSDUCTION HISTIDINE KINASE J"/>
    <property type="match status" value="1"/>
</dbReference>
<evidence type="ECO:0000256" key="8">
    <source>
        <dbReference type="ARBA" id="ARBA00022741"/>
    </source>
</evidence>
<keyword evidence="13 16" id="KW-0472">Membrane</keyword>
<dbReference type="InterPro" id="IPR011006">
    <property type="entry name" value="CheY-like_superfamily"/>
</dbReference>
<evidence type="ECO:0000256" key="14">
    <source>
        <dbReference type="PROSITE-ProRule" id="PRU00169"/>
    </source>
</evidence>
<dbReference type="Pfam" id="PF08376">
    <property type="entry name" value="NIT"/>
    <property type="match status" value="1"/>
</dbReference>
<evidence type="ECO:0000256" key="10">
    <source>
        <dbReference type="ARBA" id="ARBA00022840"/>
    </source>
</evidence>
<dbReference type="SUPFAM" id="SSF52172">
    <property type="entry name" value="CheY-like"/>
    <property type="match status" value="1"/>
</dbReference>
<dbReference type="SMART" id="SM00387">
    <property type="entry name" value="HATPase_c"/>
    <property type="match status" value="1"/>
</dbReference>
<gene>
    <name evidence="19" type="ORF">IMC76_01115</name>
</gene>
<keyword evidence="6" id="KW-0808">Transferase</keyword>
<dbReference type="PROSITE" id="PS50109">
    <property type="entry name" value="HIS_KIN"/>
    <property type="match status" value="1"/>
</dbReference>
<keyword evidence="12" id="KW-0902">Two-component regulatory system</keyword>
<dbReference type="Proteomes" id="UP000594749">
    <property type="component" value="Chromosome"/>
</dbReference>
<name>A0A7M1LG89_9BACT</name>
<dbReference type="Pfam" id="PF00072">
    <property type="entry name" value="Response_reg"/>
    <property type="match status" value="1"/>
</dbReference>
<dbReference type="InterPro" id="IPR005467">
    <property type="entry name" value="His_kinase_dom"/>
</dbReference>
<dbReference type="InterPro" id="IPR036097">
    <property type="entry name" value="HisK_dim/P_sf"/>
</dbReference>